<gene>
    <name evidence="1" type="ORF">SAMN05444359_10986</name>
</gene>
<proteinExistence type="predicted"/>
<keyword evidence="2" id="KW-1185">Reference proteome</keyword>
<evidence type="ECO:0000313" key="2">
    <source>
        <dbReference type="Proteomes" id="UP000199021"/>
    </source>
</evidence>
<accession>A0A1H9FTU7</accession>
<organism evidence="1 2">
    <name type="scientific">Neolewinella agarilytica</name>
    <dbReference type="NCBI Taxonomy" id="478744"/>
    <lineage>
        <taxon>Bacteria</taxon>
        <taxon>Pseudomonadati</taxon>
        <taxon>Bacteroidota</taxon>
        <taxon>Saprospiria</taxon>
        <taxon>Saprospirales</taxon>
        <taxon>Lewinellaceae</taxon>
        <taxon>Neolewinella</taxon>
    </lineage>
</organism>
<dbReference type="Proteomes" id="UP000199021">
    <property type="component" value="Unassembled WGS sequence"/>
</dbReference>
<dbReference type="AlphaFoldDB" id="A0A1H9FTU7"/>
<protein>
    <submittedName>
        <fullName evidence="1">Uncharacterized protein</fullName>
    </submittedName>
</protein>
<dbReference type="InParanoid" id="A0A1H9FTU7"/>
<dbReference type="EMBL" id="FOFB01000009">
    <property type="protein sequence ID" value="SEQ40908.1"/>
    <property type="molecule type" value="Genomic_DNA"/>
</dbReference>
<reference evidence="2" key="1">
    <citation type="submission" date="2016-10" db="EMBL/GenBank/DDBJ databases">
        <authorList>
            <person name="Varghese N."/>
            <person name="Submissions S."/>
        </authorList>
    </citation>
    <scope>NUCLEOTIDE SEQUENCE [LARGE SCALE GENOMIC DNA]</scope>
    <source>
        <strain evidence="2">DSM 24740</strain>
    </source>
</reference>
<sequence>MERTAYYRYPNIKSRDYIARYAAIPSLAKSFDPSLAGLETVRESIVSLNYE</sequence>
<name>A0A1H9FTU7_9BACT</name>
<evidence type="ECO:0000313" key="1">
    <source>
        <dbReference type="EMBL" id="SEQ40908.1"/>
    </source>
</evidence>